<sequence>MNVAIVGCGGLGRVHAECYSRIDGVTVVGVCDMDEGAARTVSAMTGAAVYPTYEEMLERSGCDIVSIALPSHLHASFAIRAAAAGKHIVCEKPIALRTEDAEAMIEACDRHGVRLFVGHVVRFFPEYAKVREQIAGGALGRVGVVHAKRAGSHPGDAREWFADDSRSGGVVVDLMIHDLDYLLWTLGDVRSVYAHRIRRDRLDYASATLVFESGAIANVEAQWGYPGPFHTTMEVAGSQGIVRHDSRTSSPLAIRRTVTGESGGPFVEVPQRPELRSPYELELRHFIDCIRDGSEPIVTARDACRALRLAEAVLESASTGRVVYPGSQAKEETR</sequence>
<evidence type="ECO:0000259" key="2">
    <source>
        <dbReference type="Pfam" id="PF01408"/>
    </source>
</evidence>
<dbReference type="InterPro" id="IPR000683">
    <property type="entry name" value="Gfo/Idh/MocA-like_OxRdtase_N"/>
</dbReference>
<dbReference type="Pfam" id="PF01408">
    <property type="entry name" value="GFO_IDH_MocA"/>
    <property type="match status" value="1"/>
</dbReference>
<evidence type="ECO:0000256" key="1">
    <source>
        <dbReference type="ARBA" id="ARBA00010928"/>
    </source>
</evidence>
<accession>A0ABW2V8K4</accession>
<dbReference type="SUPFAM" id="SSF55347">
    <property type="entry name" value="Glyceraldehyde-3-phosphate dehydrogenase-like, C-terminal domain"/>
    <property type="match status" value="1"/>
</dbReference>
<evidence type="ECO:0000259" key="3">
    <source>
        <dbReference type="Pfam" id="PF02894"/>
    </source>
</evidence>
<proteinExistence type="inferred from homology"/>
<dbReference type="RefSeq" id="WP_138788704.1">
    <property type="nucleotide sequence ID" value="NZ_JBHTGQ010000026.1"/>
</dbReference>
<dbReference type="InterPro" id="IPR051450">
    <property type="entry name" value="Gfo/Idh/MocA_Oxidoreductases"/>
</dbReference>
<comment type="similarity">
    <text evidence="1">Belongs to the Gfo/Idh/MocA family.</text>
</comment>
<organism evidence="4 5">
    <name type="scientific">Paenibacillus thermoaerophilus</name>
    <dbReference type="NCBI Taxonomy" id="1215385"/>
    <lineage>
        <taxon>Bacteria</taxon>
        <taxon>Bacillati</taxon>
        <taxon>Bacillota</taxon>
        <taxon>Bacilli</taxon>
        <taxon>Bacillales</taxon>
        <taxon>Paenibacillaceae</taxon>
        <taxon>Paenibacillus</taxon>
    </lineage>
</organism>
<feature type="domain" description="Gfo/Idh/MocA-like oxidoreductase C-terminal" evidence="3">
    <location>
        <begin position="131"/>
        <end position="323"/>
    </location>
</feature>
<dbReference type="InterPro" id="IPR036291">
    <property type="entry name" value="NAD(P)-bd_dom_sf"/>
</dbReference>
<reference evidence="5" key="1">
    <citation type="journal article" date="2019" name="Int. J. Syst. Evol. Microbiol.">
        <title>The Global Catalogue of Microorganisms (GCM) 10K type strain sequencing project: providing services to taxonomists for standard genome sequencing and annotation.</title>
        <authorList>
            <consortium name="The Broad Institute Genomics Platform"/>
            <consortium name="The Broad Institute Genome Sequencing Center for Infectious Disease"/>
            <person name="Wu L."/>
            <person name="Ma J."/>
        </authorList>
    </citation>
    <scope>NUCLEOTIDE SEQUENCE [LARGE SCALE GENOMIC DNA]</scope>
    <source>
        <strain evidence="5">JCM 18657</strain>
    </source>
</reference>
<gene>
    <name evidence="4" type="ORF">ACFQWB_12005</name>
</gene>
<evidence type="ECO:0000313" key="5">
    <source>
        <dbReference type="Proteomes" id="UP001596528"/>
    </source>
</evidence>
<dbReference type="Proteomes" id="UP001596528">
    <property type="component" value="Unassembled WGS sequence"/>
</dbReference>
<evidence type="ECO:0000313" key="4">
    <source>
        <dbReference type="EMBL" id="MFC7750643.1"/>
    </source>
</evidence>
<dbReference type="PANTHER" id="PTHR43377">
    <property type="entry name" value="BILIVERDIN REDUCTASE A"/>
    <property type="match status" value="1"/>
</dbReference>
<dbReference type="Gene3D" id="3.40.50.720">
    <property type="entry name" value="NAD(P)-binding Rossmann-like Domain"/>
    <property type="match status" value="1"/>
</dbReference>
<comment type="caution">
    <text evidence="4">The sequence shown here is derived from an EMBL/GenBank/DDBJ whole genome shotgun (WGS) entry which is preliminary data.</text>
</comment>
<dbReference type="Gene3D" id="3.30.360.10">
    <property type="entry name" value="Dihydrodipicolinate Reductase, domain 2"/>
    <property type="match status" value="1"/>
</dbReference>
<dbReference type="EMBL" id="JBHTGQ010000026">
    <property type="protein sequence ID" value="MFC7750643.1"/>
    <property type="molecule type" value="Genomic_DNA"/>
</dbReference>
<name>A0ABW2V8K4_9BACL</name>
<dbReference type="Pfam" id="PF02894">
    <property type="entry name" value="GFO_IDH_MocA_C"/>
    <property type="match status" value="1"/>
</dbReference>
<dbReference type="PANTHER" id="PTHR43377:SF1">
    <property type="entry name" value="BILIVERDIN REDUCTASE A"/>
    <property type="match status" value="1"/>
</dbReference>
<keyword evidence="5" id="KW-1185">Reference proteome</keyword>
<dbReference type="SUPFAM" id="SSF51735">
    <property type="entry name" value="NAD(P)-binding Rossmann-fold domains"/>
    <property type="match status" value="1"/>
</dbReference>
<dbReference type="InterPro" id="IPR004104">
    <property type="entry name" value="Gfo/Idh/MocA-like_OxRdtase_C"/>
</dbReference>
<protein>
    <submittedName>
        <fullName evidence="4">Gfo/Idh/MocA family protein</fullName>
    </submittedName>
</protein>
<feature type="domain" description="Gfo/Idh/MocA-like oxidoreductase N-terminal" evidence="2">
    <location>
        <begin position="1"/>
        <end position="119"/>
    </location>
</feature>